<dbReference type="InterPro" id="IPR036291">
    <property type="entry name" value="NAD(P)-bd_dom_sf"/>
</dbReference>
<reference evidence="2 3" key="1">
    <citation type="journal article" date="2016" name="Nat. Commun.">
        <title>Thousands of microbial genomes shed light on interconnected biogeochemical processes in an aquifer system.</title>
        <authorList>
            <person name="Anantharaman K."/>
            <person name="Brown C.T."/>
            <person name="Hug L.A."/>
            <person name="Sharon I."/>
            <person name="Castelle C.J."/>
            <person name="Probst A.J."/>
            <person name="Thomas B.C."/>
            <person name="Singh A."/>
            <person name="Wilkins M.J."/>
            <person name="Karaoz U."/>
            <person name="Brodie E.L."/>
            <person name="Williams K.H."/>
            <person name="Hubbard S.S."/>
            <person name="Banfield J.F."/>
        </authorList>
    </citation>
    <scope>NUCLEOTIDE SEQUENCE [LARGE SCALE GENOMIC DNA]</scope>
</reference>
<evidence type="ECO:0000259" key="1">
    <source>
        <dbReference type="Pfam" id="PF16363"/>
    </source>
</evidence>
<organism evidence="2 3">
    <name type="scientific">Candidatus Azambacteria bacterium RIFCSPLOWO2_01_FULL_46_25</name>
    <dbReference type="NCBI Taxonomy" id="1797298"/>
    <lineage>
        <taxon>Bacteria</taxon>
        <taxon>Candidatus Azamiibacteriota</taxon>
    </lineage>
</organism>
<gene>
    <name evidence="2" type="ORF">A2988_04120</name>
</gene>
<evidence type="ECO:0000313" key="3">
    <source>
        <dbReference type="Proteomes" id="UP000176650"/>
    </source>
</evidence>
<dbReference type="InterPro" id="IPR016040">
    <property type="entry name" value="NAD(P)-bd_dom"/>
</dbReference>
<feature type="domain" description="NAD(P)-binding" evidence="1">
    <location>
        <begin position="12"/>
        <end position="302"/>
    </location>
</feature>
<evidence type="ECO:0000313" key="2">
    <source>
        <dbReference type="EMBL" id="OGD34659.1"/>
    </source>
</evidence>
<comment type="caution">
    <text evidence="2">The sequence shown here is derived from an EMBL/GenBank/DDBJ whole genome shotgun (WGS) entry which is preliminary data.</text>
</comment>
<accession>A0A1F5BVM4</accession>
<dbReference type="STRING" id="1797298.A2988_04120"/>
<dbReference type="SUPFAM" id="SSF51735">
    <property type="entry name" value="NAD(P)-binding Rossmann-fold domains"/>
    <property type="match status" value="1"/>
</dbReference>
<dbReference type="Gene3D" id="3.40.50.720">
    <property type="entry name" value="NAD(P)-binding Rossmann-like Domain"/>
    <property type="match status" value="1"/>
</dbReference>
<dbReference type="Gene3D" id="3.90.25.10">
    <property type="entry name" value="UDP-galactose 4-epimerase, domain 1"/>
    <property type="match status" value="1"/>
</dbReference>
<dbReference type="Pfam" id="PF16363">
    <property type="entry name" value="GDP_Man_Dehyd"/>
    <property type="match status" value="1"/>
</dbReference>
<proteinExistence type="predicted"/>
<dbReference type="EMBL" id="MEYS01000001">
    <property type="protein sequence ID" value="OGD34659.1"/>
    <property type="molecule type" value="Genomic_DNA"/>
</dbReference>
<dbReference type="Proteomes" id="UP000176650">
    <property type="component" value="Unassembled WGS sequence"/>
</dbReference>
<sequence>MHKNMDSKKRIMVTGGLGFIGSNFVQLALDRGYHVINVDKKTYAARTDLDFDDNPNYEFMQKDICDLKTLPENIGYIVNFAAESHVDNSLVGTADFFNSNVRGVYNLLELLRAKDAAARPVFIQISTDEVYGDRLEGASVETDTLRPSSPYSATKAAADQLVFGWGRSYDITYRICRSSNNYGYGQYAEKLIPRTIKSAYKNIKMTVQGDGSYQREWLQVEDNCEAILLVMEKGADGGIYNISTGEVRSNLEVVKSILRAMGKPEDFFVFVKNRPGQDLRYCVNSSKMRQLGWRPRHTLEEYLPHYIVLCDIRGEKLNAYKQKPLVVRALHKIIRKK</sequence>
<dbReference type="AlphaFoldDB" id="A0A1F5BVM4"/>
<dbReference type="PANTHER" id="PTHR43000">
    <property type="entry name" value="DTDP-D-GLUCOSE 4,6-DEHYDRATASE-RELATED"/>
    <property type="match status" value="1"/>
</dbReference>
<name>A0A1F5BVM4_9BACT</name>
<protein>
    <recommendedName>
        <fullName evidence="1">NAD(P)-binding domain-containing protein</fullName>
    </recommendedName>
</protein>